<dbReference type="InterPro" id="IPR043128">
    <property type="entry name" value="Rev_trsase/Diguanyl_cyclase"/>
</dbReference>
<evidence type="ECO:0000256" key="1">
    <source>
        <dbReference type="ARBA" id="ARBA00023268"/>
    </source>
</evidence>
<evidence type="ECO:0000313" key="4">
    <source>
        <dbReference type="Proteomes" id="UP000075243"/>
    </source>
</evidence>
<protein>
    <submittedName>
        <fullName evidence="3">Retrovirus-related Pol polyprotein from transposon opus</fullName>
    </submittedName>
</protein>
<dbReference type="InterPro" id="IPR041577">
    <property type="entry name" value="RT_RNaseH_2"/>
</dbReference>
<keyword evidence="4" id="KW-1185">Reference proteome</keyword>
<keyword evidence="1" id="KW-0511">Multifunctional enzyme</keyword>
<reference evidence="3 4" key="1">
    <citation type="journal article" date="2012" name="Nat. Biotechnol.">
        <title>Draft genome sequence of pigeonpea (Cajanus cajan), an orphan legume crop of resource-poor farmers.</title>
        <authorList>
            <person name="Varshney R.K."/>
            <person name="Chen W."/>
            <person name="Li Y."/>
            <person name="Bharti A.K."/>
            <person name="Saxena R.K."/>
            <person name="Schlueter J.A."/>
            <person name="Donoghue M.T."/>
            <person name="Azam S."/>
            <person name="Fan G."/>
            <person name="Whaley A.M."/>
            <person name="Farmer A.D."/>
            <person name="Sheridan J."/>
            <person name="Iwata A."/>
            <person name="Tuteja R."/>
            <person name="Penmetsa R.V."/>
            <person name="Wu W."/>
            <person name="Upadhyaya H.D."/>
            <person name="Yang S.P."/>
            <person name="Shah T."/>
            <person name="Saxena K.B."/>
            <person name="Michael T."/>
            <person name="McCombie W.R."/>
            <person name="Yang B."/>
            <person name="Zhang G."/>
            <person name="Yang H."/>
            <person name="Wang J."/>
            <person name="Spillane C."/>
            <person name="Cook D.R."/>
            <person name="May G.D."/>
            <person name="Xu X."/>
            <person name="Jackson S.A."/>
        </authorList>
    </citation>
    <scope>NUCLEOTIDE SEQUENCE [LARGE SCALE GENOMIC DNA]</scope>
    <source>
        <strain evidence="4">cv. Asha</strain>
    </source>
</reference>
<evidence type="ECO:0000259" key="2">
    <source>
        <dbReference type="Pfam" id="PF17919"/>
    </source>
</evidence>
<dbReference type="FunFam" id="3.30.70.270:FF:000020">
    <property type="entry name" value="Transposon Tf2-6 polyprotein-like Protein"/>
    <property type="match status" value="1"/>
</dbReference>
<dbReference type="EMBL" id="CM003606">
    <property type="protein sequence ID" value="KYP67993.1"/>
    <property type="molecule type" value="Genomic_DNA"/>
</dbReference>
<dbReference type="Proteomes" id="UP000075243">
    <property type="component" value="Chromosome 4"/>
</dbReference>
<dbReference type="Gene3D" id="3.30.70.270">
    <property type="match status" value="1"/>
</dbReference>
<sequence length="120" mass="13919">NVDLSRVETVLKWEMPKSISKAMSFLGLADYYKRFIEESSKITLLLTGLTRKRVALVWDSKCKSSYQTLKEIMTSALVLVLPNFSKTFVVYYDISKMDLGRVLMKEVKVVAYAFRQLRIH</sequence>
<dbReference type="SUPFAM" id="SSF56672">
    <property type="entry name" value="DNA/RNA polymerases"/>
    <property type="match status" value="1"/>
</dbReference>
<dbReference type="PANTHER" id="PTHR37984:SF5">
    <property type="entry name" value="PROTEIN NYNRIN-LIKE"/>
    <property type="match status" value="1"/>
</dbReference>
<name>A0A151TLR7_CAJCA</name>
<dbReference type="Pfam" id="PF17919">
    <property type="entry name" value="RT_RNaseH_2"/>
    <property type="match status" value="1"/>
</dbReference>
<dbReference type="InterPro" id="IPR043502">
    <property type="entry name" value="DNA/RNA_pol_sf"/>
</dbReference>
<dbReference type="STRING" id="3821.A0A151TLR7"/>
<gene>
    <name evidence="3" type="ORF">KK1_021610</name>
</gene>
<feature type="non-terminal residue" evidence="3">
    <location>
        <position position="1"/>
    </location>
</feature>
<feature type="domain" description="Reverse transcriptase/retrotransposon-derived protein RNase H-like" evidence="2">
    <location>
        <begin position="58"/>
        <end position="117"/>
    </location>
</feature>
<dbReference type="Gramene" id="C.cajan_20981.t">
    <property type="protein sequence ID" value="C.cajan_20981.t.cds1"/>
    <property type="gene ID" value="C.cajan_20981"/>
</dbReference>
<organism evidence="3 4">
    <name type="scientific">Cajanus cajan</name>
    <name type="common">Pigeon pea</name>
    <name type="synonym">Cajanus indicus</name>
    <dbReference type="NCBI Taxonomy" id="3821"/>
    <lineage>
        <taxon>Eukaryota</taxon>
        <taxon>Viridiplantae</taxon>
        <taxon>Streptophyta</taxon>
        <taxon>Embryophyta</taxon>
        <taxon>Tracheophyta</taxon>
        <taxon>Spermatophyta</taxon>
        <taxon>Magnoliopsida</taxon>
        <taxon>eudicotyledons</taxon>
        <taxon>Gunneridae</taxon>
        <taxon>Pentapetalae</taxon>
        <taxon>rosids</taxon>
        <taxon>fabids</taxon>
        <taxon>Fabales</taxon>
        <taxon>Fabaceae</taxon>
        <taxon>Papilionoideae</taxon>
        <taxon>50 kb inversion clade</taxon>
        <taxon>NPAAA clade</taxon>
        <taxon>indigoferoid/millettioid clade</taxon>
        <taxon>Phaseoleae</taxon>
        <taxon>Cajanus</taxon>
    </lineage>
</organism>
<dbReference type="AlphaFoldDB" id="A0A151TLR7"/>
<accession>A0A151TLR7</accession>
<dbReference type="InterPro" id="IPR050951">
    <property type="entry name" value="Retrovirus_Pol_polyprotein"/>
</dbReference>
<proteinExistence type="predicted"/>
<dbReference type="PANTHER" id="PTHR37984">
    <property type="entry name" value="PROTEIN CBG26694"/>
    <property type="match status" value="1"/>
</dbReference>
<dbReference type="GO" id="GO:0003824">
    <property type="term" value="F:catalytic activity"/>
    <property type="evidence" value="ECO:0007669"/>
    <property type="project" value="UniProtKB-KW"/>
</dbReference>
<evidence type="ECO:0000313" key="3">
    <source>
        <dbReference type="EMBL" id="KYP67993.1"/>
    </source>
</evidence>